<dbReference type="Proteomes" id="UP001054902">
    <property type="component" value="Unassembled WGS sequence"/>
</dbReference>
<accession>A0AAD3H8A2</accession>
<sequence length="196" mass="22084">MFEEEGPLGKGITVGKVQVGLSVFDRKLIDILEEESDSYGSEPEELSQLCNAVCLHLLRRQDDWISACSESQWFSQKDAGKAESLFNDWSNEEATKFEKEYYKEFDEEDGKKVEDGGPTNVVVSIVVEIQGDETNFEKAGFSRQGTKDVLTSIESDCIVDDGYCLNAVEIFWTPGDRKEVLSKNDVIMDFPKLIDL</sequence>
<dbReference type="InterPro" id="IPR053023">
    <property type="entry name" value="FLAP_modulator"/>
</dbReference>
<dbReference type="PANTHER" id="PTHR33975">
    <property type="entry name" value="MYELIN-ASSOCIATED OLIGODENDROCYTE BASIC PROTEIN"/>
    <property type="match status" value="1"/>
</dbReference>
<name>A0AAD3H8A2_9STRA</name>
<protein>
    <submittedName>
        <fullName evidence="1">Uncharacterized protein</fullName>
    </submittedName>
</protein>
<dbReference type="InterPro" id="IPR010903">
    <property type="entry name" value="DUF1517"/>
</dbReference>
<organism evidence="1 2">
    <name type="scientific">Chaetoceros tenuissimus</name>
    <dbReference type="NCBI Taxonomy" id="426638"/>
    <lineage>
        <taxon>Eukaryota</taxon>
        <taxon>Sar</taxon>
        <taxon>Stramenopiles</taxon>
        <taxon>Ochrophyta</taxon>
        <taxon>Bacillariophyta</taxon>
        <taxon>Coscinodiscophyceae</taxon>
        <taxon>Chaetocerotophycidae</taxon>
        <taxon>Chaetocerotales</taxon>
        <taxon>Chaetocerotaceae</taxon>
        <taxon>Chaetoceros</taxon>
    </lineage>
</organism>
<gene>
    <name evidence="1" type="ORF">CTEN210_10793</name>
</gene>
<proteinExistence type="predicted"/>
<evidence type="ECO:0000313" key="2">
    <source>
        <dbReference type="Proteomes" id="UP001054902"/>
    </source>
</evidence>
<reference evidence="1 2" key="1">
    <citation type="journal article" date="2021" name="Sci. Rep.">
        <title>The genome of the diatom Chaetoceros tenuissimus carries an ancient integrated fragment of an extant virus.</title>
        <authorList>
            <person name="Hongo Y."/>
            <person name="Kimura K."/>
            <person name="Takaki Y."/>
            <person name="Yoshida Y."/>
            <person name="Baba S."/>
            <person name="Kobayashi G."/>
            <person name="Nagasaki K."/>
            <person name="Hano T."/>
            <person name="Tomaru Y."/>
        </authorList>
    </citation>
    <scope>NUCLEOTIDE SEQUENCE [LARGE SCALE GENOMIC DNA]</scope>
    <source>
        <strain evidence="1 2">NIES-3715</strain>
    </source>
</reference>
<dbReference type="AlphaFoldDB" id="A0AAD3H8A2"/>
<evidence type="ECO:0000313" key="1">
    <source>
        <dbReference type="EMBL" id="GFH54317.1"/>
    </source>
</evidence>
<keyword evidence="2" id="KW-1185">Reference proteome</keyword>
<dbReference type="Pfam" id="PF07466">
    <property type="entry name" value="DUF1517"/>
    <property type="match status" value="1"/>
</dbReference>
<comment type="caution">
    <text evidence="1">The sequence shown here is derived from an EMBL/GenBank/DDBJ whole genome shotgun (WGS) entry which is preliminary data.</text>
</comment>
<dbReference type="PANTHER" id="PTHR33975:SF2">
    <property type="entry name" value="MYELIN-ASSOCIATED OLIGODENDROCYTE BASIC PROTEIN"/>
    <property type="match status" value="1"/>
</dbReference>
<dbReference type="EMBL" id="BLLK01000047">
    <property type="protein sequence ID" value="GFH54317.1"/>
    <property type="molecule type" value="Genomic_DNA"/>
</dbReference>